<evidence type="ECO:0000313" key="2">
    <source>
        <dbReference type="EMBL" id="KAK3764350.1"/>
    </source>
</evidence>
<accession>A0AAE0Z811</accession>
<dbReference type="Proteomes" id="UP001283361">
    <property type="component" value="Unassembled WGS sequence"/>
</dbReference>
<feature type="region of interest" description="Disordered" evidence="1">
    <location>
        <begin position="1"/>
        <end position="20"/>
    </location>
</feature>
<keyword evidence="3" id="KW-1185">Reference proteome</keyword>
<name>A0AAE0Z811_9GAST</name>
<evidence type="ECO:0000313" key="3">
    <source>
        <dbReference type="Proteomes" id="UP001283361"/>
    </source>
</evidence>
<evidence type="ECO:0000256" key="1">
    <source>
        <dbReference type="SAM" id="MobiDB-lite"/>
    </source>
</evidence>
<dbReference type="AlphaFoldDB" id="A0AAE0Z811"/>
<comment type="caution">
    <text evidence="2">The sequence shown here is derived from an EMBL/GenBank/DDBJ whole genome shotgun (WGS) entry which is preliminary data.</text>
</comment>
<protein>
    <submittedName>
        <fullName evidence="2">Uncharacterized protein</fullName>
    </submittedName>
</protein>
<reference evidence="2" key="1">
    <citation type="journal article" date="2023" name="G3 (Bethesda)">
        <title>A reference genome for the long-term kleptoplast-retaining sea slug Elysia crispata morphotype clarki.</title>
        <authorList>
            <person name="Eastman K.E."/>
            <person name="Pendleton A.L."/>
            <person name="Shaikh M.A."/>
            <person name="Suttiyut T."/>
            <person name="Ogas R."/>
            <person name="Tomko P."/>
            <person name="Gavelis G."/>
            <person name="Widhalm J.R."/>
            <person name="Wisecaver J.H."/>
        </authorList>
    </citation>
    <scope>NUCLEOTIDE SEQUENCE</scope>
    <source>
        <strain evidence="2">ECLA1</strain>
    </source>
</reference>
<gene>
    <name evidence="2" type="ORF">RRG08_039946</name>
</gene>
<sequence length="87" mass="9773">MPCLCVEDSSNAVGRSSVRSRDGRSVTSMTRLNLITFPYLAVSELMSTSPHPFGKLPHKVQPIVPETMPHWQVVYRSSNVQPWQMTS</sequence>
<proteinExistence type="predicted"/>
<organism evidence="2 3">
    <name type="scientific">Elysia crispata</name>
    <name type="common">lettuce slug</name>
    <dbReference type="NCBI Taxonomy" id="231223"/>
    <lineage>
        <taxon>Eukaryota</taxon>
        <taxon>Metazoa</taxon>
        <taxon>Spiralia</taxon>
        <taxon>Lophotrochozoa</taxon>
        <taxon>Mollusca</taxon>
        <taxon>Gastropoda</taxon>
        <taxon>Heterobranchia</taxon>
        <taxon>Euthyneura</taxon>
        <taxon>Panpulmonata</taxon>
        <taxon>Sacoglossa</taxon>
        <taxon>Placobranchoidea</taxon>
        <taxon>Plakobranchidae</taxon>
        <taxon>Elysia</taxon>
    </lineage>
</organism>
<dbReference type="EMBL" id="JAWDGP010004442">
    <property type="protein sequence ID" value="KAK3764350.1"/>
    <property type="molecule type" value="Genomic_DNA"/>
</dbReference>